<dbReference type="InterPro" id="IPR009057">
    <property type="entry name" value="Homeodomain-like_sf"/>
</dbReference>
<sequence length="247" mass="29438">MEHCQDSPKVVLPPIRYYDPFDQPFTYSNSEFAVYKKFADDTHHFDSTTLVIHPLDSSSSKSLDSTDFTRPIHLFTENELVRRKRRSFHAFEQRNLTNNDQIDLGYHVPRVATAAPRFRRFTRPQDERQIIPAYYGYHRKRYSYHPDTFTDQNQQQHIGEDKKESGKKKPRWSMDDRAKLISAIIKDKKLDDMTTFDWDSISSHVNRGNKACKDQWRREILPVLQRLPYLNQFHPTNDHFMDEKANE</sequence>
<proteinExistence type="predicted"/>
<dbReference type="PROSITE" id="PS50090">
    <property type="entry name" value="MYB_LIKE"/>
    <property type="match status" value="1"/>
</dbReference>
<reference evidence="3" key="1">
    <citation type="journal article" date="2020" name="Microb. Genom.">
        <title>Genetic diversity of clinical and environmental Mucorales isolates obtained from an investigation of mucormycosis cases among solid organ transplant recipients.</title>
        <authorList>
            <person name="Nguyen M.H."/>
            <person name="Kaul D."/>
            <person name="Muto C."/>
            <person name="Cheng S.J."/>
            <person name="Richter R.A."/>
            <person name="Bruno V.M."/>
            <person name="Liu G."/>
            <person name="Beyhan S."/>
            <person name="Sundermann A.J."/>
            <person name="Mounaud S."/>
            <person name="Pasculle A.W."/>
            <person name="Nierman W.C."/>
            <person name="Driscoll E."/>
            <person name="Cumbie R."/>
            <person name="Clancy C.J."/>
            <person name="Dupont C.L."/>
        </authorList>
    </citation>
    <scope>NUCLEOTIDE SEQUENCE</scope>
    <source>
        <strain evidence="3">GL11</strain>
    </source>
</reference>
<evidence type="ECO:0000313" key="3">
    <source>
        <dbReference type="EMBL" id="KAG1304824.1"/>
    </source>
</evidence>
<feature type="region of interest" description="Disordered" evidence="1">
    <location>
        <begin position="147"/>
        <end position="172"/>
    </location>
</feature>
<keyword evidence="4" id="KW-1185">Reference proteome</keyword>
<name>A0A9P7BPV2_RHIOR</name>
<dbReference type="EMBL" id="JAANQT010001526">
    <property type="protein sequence ID" value="KAG1304824.1"/>
    <property type="molecule type" value="Genomic_DNA"/>
</dbReference>
<dbReference type="Proteomes" id="UP000716291">
    <property type="component" value="Unassembled WGS sequence"/>
</dbReference>
<dbReference type="Pfam" id="PF13921">
    <property type="entry name" value="Myb_DNA-bind_6"/>
    <property type="match status" value="1"/>
</dbReference>
<dbReference type="OrthoDB" id="2384577at2759"/>
<evidence type="ECO:0000259" key="2">
    <source>
        <dbReference type="PROSITE" id="PS50090"/>
    </source>
</evidence>
<dbReference type="InterPro" id="IPR001005">
    <property type="entry name" value="SANT/Myb"/>
</dbReference>
<comment type="caution">
    <text evidence="3">The sequence shown here is derived from an EMBL/GenBank/DDBJ whole genome shotgun (WGS) entry which is preliminary data.</text>
</comment>
<evidence type="ECO:0000313" key="4">
    <source>
        <dbReference type="Proteomes" id="UP000716291"/>
    </source>
</evidence>
<organism evidence="3 4">
    <name type="scientific">Rhizopus oryzae</name>
    <name type="common">Mucormycosis agent</name>
    <name type="synonym">Rhizopus arrhizus var. delemar</name>
    <dbReference type="NCBI Taxonomy" id="64495"/>
    <lineage>
        <taxon>Eukaryota</taxon>
        <taxon>Fungi</taxon>
        <taxon>Fungi incertae sedis</taxon>
        <taxon>Mucoromycota</taxon>
        <taxon>Mucoromycotina</taxon>
        <taxon>Mucoromycetes</taxon>
        <taxon>Mucorales</taxon>
        <taxon>Mucorineae</taxon>
        <taxon>Rhizopodaceae</taxon>
        <taxon>Rhizopus</taxon>
    </lineage>
</organism>
<accession>A0A9P7BPV2</accession>
<evidence type="ECO:0000256" key="1">
    <source>
        <dbReference type="SAM" id="MobiDB-lite"/>
    </source>
</evidence>
<protein>
    <recommendedName>
        <fullName evidence="2">Myb-like domain-containing protein</fullName>
    </recommendedName>
</protein>
<feature type="domain" description="Myb-like" evidence="2">
    <location>
        <begin position="164"/>
        <end position="220"/>
    </location>
</feature>
<dbReference type="SUPFAM" id="SSF46689">
    <property type="entry name" value="Homeodomain-like"/>
    <property type="match status" value="1"/>
</dbReference>
<gene>
    <name evidence="3" type="ORF">G6F64_008880</name>
</gene>
<dbReference type="AlphaFoldDB" id="A0A9P7BPV2"/>